<keyword evidence="3" id="KW-1185">Reference proteome</keyword>
<keyword evidence="1" id="KW-1133">Transmembrane helix</keyword>
<keyword evidence="1" id="KW-0812">Transmembrane</keyword>
<sequence>MGTTEYGFASVSESYVCIRLPWLAFLATQVAISAMLVLGIVVQTAVWKVVVLKSSATATLLAIPADAKASFERNRSDTTASGGTRGAQSITFRFKSRDQGWALVFGRSKEDLASVEW</sequence>
<dbReference type="Proteomes" id="UP001172101">
    <property type="component" value="Unassembled WGS sequence"/>
</dbReference>
<name>A0AA40BFZ1_9PEZI</name>
<accession>A0AA40BFZ1</accession>
<comment type="caution">
    <text evidence="2">The sequence shown here is derived from an EMBL/GenBank/DDBJ whole genome shotgun (WGS) entry which is preliminary data.</text>
</comment>
<evidence type="ECO:0000256" key="1">
    <source>
        <dbReference type="SAM" id="Phobius"/>
    </source>
</evidence>
<dbReference type="RefSeq" id="XP_060302423.1">
    <property type="nucleotide sequence ID" value="XM_060434025.1"/>
</dbReference>
<evidence type="ECO:0000313" key="2">
    <source>
        <dbReference type="EMBL" id="KAK0733546.1"/>
    </source>
</evidence>
<dbReference type="AlphaFoldDB" id="A0AA40BFZ1"/>
<evidence type="ECO:0000313" key="3">
    <source>
        <dbReference type="Proteomes" id="UP001172101"/>
    </source>
</evidence>
<gene>
    <name evidence="2" type="ORF">B0T26DRAFT_25784</name>
</gene>
<organism evidence="2 3">
    <name type="scientific">Lasiosphaeria miniovina</name>
    <dbReference type="NCBI Taxonomy" id="1954250"/>
    <lineage>
        <taxon>Eukaryota</taxon>
        <taxon>Fungi</taxon>
        <taxon>Dikarya</taxon>
        <taxon>Ascomycota</taxon>
        <taxon>Pezizomycotina</taxon>
        <taxon>Sordariomycetes</taxon>
        <taxon>Sordariomycetidae</taxon>
        <taxon>Sordariales</taxon>
        <taxon>Lasiosphaeriaceae</taxon>
        <taxon>Lasiosphaeria</taxon>
    </lineage>
</organism>
<keyword evidence="1" id="KW-0472">Membrane</keyword>
<protein>
    <submittedName>
        <fullName evidence="2">Uncharacterized protein</fullName>
    </submittedName>
</protein>
<feature type="transmembrane region" description="Helical" evidence="1">
    <location>
        <begin position="20"/>
        <end position="42"/>
    </location>
</feature>
<reference evidence="2" key="1">
    <citation type="submission" date="2023-06" db="EMBL/GenBank/DDBJ databases">
        <title>Genome-scale phylogeny and comparative genomics of the fungal order Sordariales.</title>
        <authorList>
            <consortium name="Lawrence Berkeley National Laboratory"/>
            <person name="Hensen N."/>
            <person name="Bonometti L."/>
            <person name="Westerberg I."/>
            <person name="Brannstrom I.O."/>
            <person name="Guillou S."/>
            <person name="Cros-Aarteil S."/>
            <person name="Calhoun S."/>
            <person name="Haridas S."/>
            <person name="Kuo A."/>
            <person name="Mondo S."/>
            <person name="Pangilinan J."/>
            <person name="Riley R."/>
            <person name="LaButti K."/>
            <person name="Andreopoulos B."/>
            <person name="Lipzen A."/>
            <person name="Chen C."/>
            <person name="Yanf M."/>
            <person name="Daum C."/>
            <person name="Ng V."/>
            <person name="Clum A."/>
            <person name="Steindorff A."/>
            <person name="Ohm R."/>
            <person name="Martin F."/>
            <person name="Silar P."/>
            <person name="Natvig D."/>
            <person name="Lalanne C."/>
            <person name="Gautier V."/>
            <person name="Ament-velasquez S.L."/>
            <person name="Kruys A."/>
            <person name="Hutchinson M.I."/>
            <person name="Powell A.J."/>
            <person name="Barry K."/>
            <person name="Miller A.N."/>
            <person name="Grigoriev I.V."/>
            <person name="Debuchy R."/>
            <person name="Gladieux P."/>
            <person name="Thoren M.H."/>
            <person name="Johannesson H."/>
        </authorList>
    </citation>
    <scope>NUCLEOTIDE SEQUENCE</scope>
    <source>
        <strain evidence="2">SMH2392-1A</strain>
    </source>
</reference>
<proteinExistence type="predicted"/>
<dbReference type="EMBL" id="JAUIRO010000001">
    <property type="protein sequence ID" value="KAK0733546.1"/>
    <property type="molecule type" value="Genomic_DNA"/>
</dbReference>
<dbReference type="GeneID" id="85317295"/>